<proteinExistence type="predicted"/>
<name>A9E1V7_9FLAO</name>
<dbReference type="InterPro" id="IPR036567">
    <property type="entry name" value="RHF-like"/>
</dbReference>
<comment type="caution">
    <text evidence="1">The sequence shown here is derived from an EMBL/GenBank/DDBJ whole genome shotgun (WGS) entry which is preliminary data.</text>
</comment>
<accession>A9E1V7</accession>
<dbReference type="STRING" id="391587.KAOT1_22551"/>
<dbReference type="InterPro" id="IPR003489">
    <property type="entry name" value="RHF/RaiA"/>
</dbReference>
<dbReference type="AlphaFoldDB" id="A9E1V7"/>
<reference evidence="1 2" key="1">
    <citation type="journal article" date="2011" name="J. Bacteriol.">
        <title>Genome sequence of the algicidal bacterium Kordia algicida OT-1.</title>
        <authorList>
            <person name="Lee H.S."/>
            <person name="Kang S.G."/>
            <person name="Kwon K.K."/>
            <person name="Lee J.H."/>
            <person name="Kim S.J."/>
        </authorList>
    </citation>
    <scope>NUCLEOTIDE SEQUENCE [LARGE SCALE GENOMIC DNA]</scope>
    <source>
        <strain evidence="1 2">OT-1</strain>
    </source>
</reference>
<gene>
    <name evidence="1" type="primary">rpsU</name>
    <name evidence="1" type="ORF">KAOT1_22551</name>
</gene>
<dbReference type="HOGENOM" id="CLU_071472_5_0_10"/>
<dbReference type="GO" id="GO:0005840">
    <property type="term" value="C:ribosome"/>
    <property type="evidence" value="ECO:0007669"/>
    <property type="project" value="UniProtKB-KW"/>
</dbReference>
<sequence length="102" mass="12022">MQRMKVNMQSVNFTVDRKLVDFIQRKMDKLENYYDKVIDADVYLKVENTSAKENKIAEIRVNIPGDDIMVKKQCKTFEEAVDEATSTLQRVLLKRKEKVRAH</sequence>
<organism evidence="1 2">
    <name type="scientific">Kordia algicida OT-1</name>
    <dbReference type="NCBI Taxonomy" id="391587"/>
    <lineage>
        <taxon>Bacteria</taxon>
        <taxon>Pseudomonadati</taxon>
        <taxon>Bacteroidota</taxon>
        <taxon>Flavobacteriia</taxon>
        <taxon>Flavobacteriales</taxon>
        <taxon>Flavobacteriaceae</taxon>
        <taxon>Kordia</taxon>
    </lineage>
</organism>
<dbReference type="eggNOG" id="COG1544">
    <property type="taxonomic scope" value="Bacteria"/>
</dbReference>
<keyword evidence="1" id="KW-0687">Ribonucleoprotein</keyword>
<dbReference type="NCBIfam" id="TIGR00741">
    <property type="entry name" value="yfiA"/>
    <property type="match status" value="1"/>
</dbReference>
<keyword evidence="1" id="KW-0689">Ribosomal protein</keyword>
<protein>
    <submittedName>
        <fullName evidence="1">30S ribosomal protein S21</fullName>
    </submittedName>
</protein>
<dbReference type="SUPFAM" id="SSF69754">
    <property type="entry name" value="Ribosome binding protein Y (YfiA homologue)"/>
    <property type="match status" value="1"/>
</dbReference>
<evidence type="ECO:0000313" key="1">
    <source>
        <dbReference type="EMBL" id="EDP95680.1"/>
    </source>
</evidence>
<keyword evidence="2" id="KW-1185">Reference proteome</keyword>
<dbReference type="Pfam" id="PF02482">
    <property type="entry name" value="Ribosomal_S30AE"/>
    <property type="match status" value="1"/>
</dbReference>
<evidence type="ECO:0000313" key="2">
    <source>
        <dbReference type="Proteomes" id="UP000002945"/>
    </source>
</evidence>
<dbReference type="Gene3D" id="3.30.160.100">
    <property type="entry name" value="Ribosome hibernation promotion factor-like"/>
    <property type="match status" value="1"/>
</dbReference>
<dbReference type="Proteomes" id="UP000002945">
    <property type="component" value="Unassembled WGS sequence"/>
</dbReference>
<dbReference type="EMBL" id="ABIB01000007">
    <property type="protein sequence ID" value="EDP95680.1"/>
    <property type="molecule type" value="Genomic_DNA"/>
</dbReference>